<dbReference type="GO" id="GO:0006281">
    <property type="term" value="P:DNA repair"/>
    <property type="evidence" value="ECO:0007669"/>
    <property type="project" value="InterPro"/>
</dbReference>
<dbReference type="GO" id="GO:0000781">
    <property type="term" value="C:chromosome, telomeric region"/>
    <property type="evidence" value="ECO:0007669"/>
    <property type="project" value="UniProtKB-SubCell"/>
</dbReference>
<dbReference type="GO" id="GO:0004674">
    <property type="term" value="F:protein serine/threonine kinase activity"/>
    <property type="evidence" value="ECO:0007669"/>
    <property type="project" value="UniProtKB-KW"/>
</dbReference>
<dbReference type="GO" id="GO:0035556">
    <property type="term" value="P:intracellular signal transduction"/>
    <property type="evidence" value="ECO:0007669"/>
    <property type="project" value="UniProtKB-ARBA"/>
</dbReference>
<gene>
    <name evidence="21" type="ORF">M436DRAFT_35067</name>
</gene>
<dbReference type="InterPro" id="IPR000403">
    <property type="entry name" value="PI3/4_kinase_cat_dom"/>
</dbReference>
<sequence length="2790" mass="313451">EGVSSKAVKERTEAMITLRQILRHTQGTSKIDNLKDPALFRIYDTIIQAINVEVTQLRSLRAGVKSKTTLPATEARLSSCSATFRVAIEVGVRNIRSKTVKALIEHIITNFNDADGNPELVLATDYARNLSVILGHEPHVEHLSQDYWKTTMGFCLEKMKLFPQSDLKLGSSILTQRSSRSHFASFQSNGEKGTLPRHVLDDLVNVVRSLVCVPFAPLLHKGPEAVDAMAQFLHNSPHSAKPQIDAFVVINTILLQIRMENLKFAKEFTRDALNLTRSLWNTKLSALKDEMLSMLILLHPFVEMLTHEGENELVHTAISNLVETMKSEYTRRPIKDQLQLSQLSLRLNLRQPSDGLRGPVFALQDGQTNSESTSSAEHNWTLLKLLAQFSCWSQTFDQRTGKRSTSPGAGPQKRQRVAQWSDELFRMLSDFSIASRLCSLQIICFIGQYTPIEEEVFSSLIEKLSTLIIDDNSSVASWAYLALASCASQAAAKVNSLVGTWESVWRYTLRGIAPAQTCRPACHVLHIMIQAELVDRAIILENLGSMLSSISISGPTIFGDSVAGLFQAVMVRFQREGTSSIGERIEQILTWAFRTWAPSNFHDKILSLNNTAVTLLLGLCTTETKSAVEKWQNVKEQTAGHLDRNMIRMVGILVIVGLCLANCLKAKDTRRAEQLRVANEKLMMLMFSDLSNSGSEQDKVDALIDLIAGRLLVCHPDSSTYESHDRHVCMAKLSTSLLELLENRRYMTQPEPSLKKSDTSDMMDFDTDFESQVTSYTAPVSELIPRVLELPASEILASGPFLTALPLYGVQLTPKQFEPLLEFFADNTLQSYEYERAETNIDLLLGVMESFVYTWTDASDQEFYTFGLDIYKWFTVTALKANLLSPCVQKRLIHLMLQILQIDADYGQADKLPTIRSILFRLMREGTLEVKYYIAQNLSSIFSIFALPFHQEVFEELRTSLPIDTEWAEGLAVRILVLANLAAGWHSLRRQCIYHIFETAGMVAEVGEYAATCVATISNSLNLISPKELFRLFSPQLLFTWLENQAVAKIPFGVFGYEGMTELLEHNIDEIYAQLVIREKEEEIGWLTKTLNLQEGQILRSTFSKTLAYAISWDVSGKQISSQDSSQAATTCESRIRAFFKTSSEYCVAVQSNLPDIIAQIFTSTYHEEVVEKVLEKRSQYEYAQNALSAMKRYGFLDTEISQVQQPSFKGRYLIDQLERVCRRTGNKTLKTVKDVLDVPHITVTLRSIIDGMHPAYGPLHACRTVRKLRIFIALAGDEVFNGYPLQTLIRTLQPVIIDPHCSDDGMGVLQYLLERGKSFLKQELSMITGTGLLILLSLKQFMTSRQDKTTQESQYRNTVSKMQSFHNWLVEYLLEFGSASKAPQHQAALCSLVQSCRDLELPESSSTNQAASAMLRGLLDDEDSATPILGSTERRQVISTLCRNFHVSSKTADDMFGSDQLSLSYARRVWESTQTLTVADDYGAWAAKVLGRAYASTVSLEQIRPTRGLMSHLTSGNGEKSPSMQAIVTKLNNLLSSQNRTHVGVAEQSLRSITNQFLALGDHNGAIEFEKVLPGHVIDAIARVYYRDTIDARNSQKLRREDLWQAAKLDVKKPFALWVQDLAVSICRWTKDDPLIGQLERLFLCGDEFSAELFPYIVHLALSSEIEKEQVVRVYLSESFNAHFSTREADTDRKSRLLLESLLYLLTRKIHNEKTRMDRLEWLELDYLLAAEAADKCNMPTASLYLAELGAAPQTATQSSRKSSVTLPEPKLPSNELLLSIYSRVDDPDSFYGVKQLPSLESVLARVHHEGDGIKGLMLHSARMDASMRKCGLADEADRLGLIGSVGAMNLSSLTHDILNRKGGQSTTAATDTMLNAARKLEQWDVSPPQMNGSAASTVYSVFRGLAGATQLESLQLELNRALGLSIQHLQDTRLDASAVRATLSSIAVLNEIDELTTVRCSADLSELWQRMQQRQGGWDIGRFNDAQNIVSCRETLFSLLSQNKHLREALHVSIRDSRAIEARSVISSSQFARRNDLIQQSLTAATYLSQLVPVCQEVDVNMDAAAHFEVATTLWRQGEISTSVQMLQELCSRTDLLEQSIQVGRAGMLAQLGHEVADARLEKPGEVIANYLRPAIEQLDKATSGSETGKVHHEFASFCDQQLQDPGNLEDFQRLAKLRDRKLGELRQFEKLVKEATTKDKKRELMKAQQTVHKWYQLDDEEYQRMKRSRDDFVRQSLQNYLRALMVSDEFNPSVVRFFALWLENSDSESSNAVVQKTLPDVPSWKFVGLMNQQTSRLQYESSVFQQSLSDLILRICIDHPHHGVHYIYTACYSSIVETDVAARSRRDAALTIAKKLSSDEKAAEPLRKGFRVGDSYKDLAELNLNPKEFKGKITVNMVPKAKDMVSTVLARKVPPATMSVELRLDCDYSSVPIVARYRDDIRIANGLSAPKIMVAIGTDGKEYRQLFKGGNDDLRQDAIMEQVFGEVSKMLQTHKTSRQRNLHVRTYKVLPLTSTCGIIEFVPHSVPLGEFLVPAHVNYHPSDLSQNKAREKISSVQSNPKDTRIKVYREVAAKHKPVLRHFFLERFQDPDDWFQKRLNYTRSTATISILGWILGLGDRHCHNILLDEKSGEAIHIDLGVAFEAGRVLPIPEVVPFRLTRDIVDGMGVTKTEGVFRRCCEFSMDALRAEKDAIMTLLNVLRYDPFYSWTLSPLKARRMQDPSREGDEVGSASKRPEDEAGEAARALAIVEKKLSKTLSTAATVNELIQQASDEKNLAVLFAGWAAYC</sequence>
<evidence type="ECO:0000259" key="20">
    <source>
        <dbReference type="PROSITE" id="PS51190"/>
    </source>
</evidence>
<evidence type="ECO:0000259" key="18">
    <source>
        <dbReference type="PROSITE" id="PS50290"/>
    </source>
</evidence>
<name>A0A074WYB2_9PEZI</name>
<evidence type="ECO:0000313" key="22">
    <source>
        <dbReference type="Proteomes" id="UP000027730"/>
    </source>
</evidence>
<comment type="catalytic activity">
    <reaction evidence="15">
        <text>L-seryl-[protein] + ATP = O-phospho-L-seryl-[protein] + ADP + H(+)</text>
        <dbReference type="Rhea" id="RHEA:17989"/>
        <dbReference type="Rhea" id="RHEA-COMP:9863"/>
        <dbReference type="Rhea" id="RHEA-COMP:11604"/>
        <dbReference type="ChEBI" id="CHEBI:15378"/>
        <dbReference type="ChEBI" id="CHEBI:29999"/>
        <dbReference type="ChEBI" id="CHEBI:30616"/>
        <dbReference type="ChEBI" id="CHEBI:83421"/>
        <dbReference type="ChEBI" id="CHEBI:456216"/>
        <dbReference type="EC" id="2.7.11.1"/>
    </reaction>
</comment>
<evidence type="ECO:0000313" key="21">
    <source>
        <dbReference type="EMBL" id="KEQ78195.1"/>
    </source>
</evidence>
<evidence type="ECO:0000256" key="15">
    <source>
        <dbReference type="ARBA" id="ARBA00048679"/>
    </source>
</evidence>
<evidence type="ECO:0000256" key="9">
    <source>
        <dbReference type="ARBA" id="ARBA00022763"/>
    </source>
</evidence>
<feature type="non-terminal residue" evidence="21">
    <location>
        <position position="1"/>
    </location>
</feature>
<feature type="domain" description="PI3K/PI4K catalytic" evidence="18">
    <location>
        <begin position="2440"/>
        <end position="2751"/>
    </location>
</feature>
<dbReference type="PROSITE" id="PS00916">
    <property type="entry name" value="PI3_4_KINASE_2"/>
    <property type="match status" value="1"/>
</dbReference>
<dbReference type="InterPro" id="IPR038980">
    <property type="entry name" value="ATM_plant"/>
</dbReference>
<dbReference type="SUPFAM" id="SSF48371">
    <property type="entry name" value="ARM repeat"/>
    <property type="match status" value="1"/>
</dbReference>
<accession>A0A074WYB2</accession>
<keyword evidence="16" id="KW-0156">Chromatin regulator</keyword>
<keyword evidence="10 16" id="KW-0418">Kinase</keyword>
<evidence type="ECO:0000256" key="10">
    <source>
        <dbReference type="ARBA" id="ARBA00022777"/>
    </source>
</evidence>
<evidence type="ECO:0000256" key="17">
    <source>
        <dbReference type="SAM" id="MobiDB-lite"/>
    </source>
</evidence>
<dbReference type="CDD" id="cd05171">
    <property type="entry name" value="PIKKc_ATM"/>
    <property type="match status" value="1"/>
</dbReference>
<evidence type="ECO:0000256" key="16">
    <source>
        <dbReference type="RuleBase" id="RU365027"/>
    </source>
</evidence>
<evidence type="ECO:0000256" key="7">
    <source>
        <dbReference type="ARBA" id="ARBA00022679"/>
    </source>
</evidence>
<dbReference type="SUPFAM" id="SSF56112">
    <property type="entry name" value="Protein kinase-like (PK-like)"/>
    <property type="match status" value="1"/>
</dbReference>
<dbReference type="SMART" id="SM00146">
    <property type="entry name" value="PI3Kc"/>
    <property type="match status" value="1"/>
</dbReference>
<evidence type="ECO:0000256" key="12">
    <source>
        <dbReference type="ARBA" id="ARBA00023242"/>
    </source>
</evidence>
<dbReference type="InterPro" id="IPR036940">
    <property type="entry name" value="PI3/4_kinase_cat_sf"/>
</dbReference>
<keyword evidence="11 16" id="KW-0067">ATP-binding</keyword>
<dbReference type="SMART" id="SM01343">
    <property type="entry name" value="FATC"/>
    <property type="match status" value="1"/>
</dbReference>
<keyword evidence="8 16" id="KW-0547">Nucleotide-binding</keyword>
<dbReference type="GeneID" id="25408381"/>
<dbReference type="RefSeq" id="XP_013431604.1">
    <property type="nucleotide sequence ID" value="XM_013576150.1"/>
</dbReference>
<feature type="region of interest" description="Disordered" evidence="17">
    <location>
        <begin position="2720"/>
        <end position="2742"/>
    </location>
</feature>
<dbReference type="Proteomes" id="UP000027730">
    <property type="component" value="Unassembled WGS sequence"/>
</dbReference>
<dbReference type="PANTHER" id="PTHR37079">
    <property type="entry name" value="SERINE/THREONINE-PROTEIN KINASE ATM"/>
    <property type="match status" value="1"/>
</dbReference>
<dbReference type="Gene3D" id="3.30.1010.10">
    <property type="entry name" value="Phosphatidylinositol 3-kinase Catalytic Subunit, Chain A, domain 4"/>
    <property type="match status" value="1"/>
</dbReference>
<comment type="catalytic activity">
    <reaction evidence="14 16">
        <text>L-threonyl-[protein] + ATP = O-phospho-L-threonyl-[protein] + ADP + H(+)</text>
        <dbReference type="Rhea" id="RHEA:46608"/>
        <dbReference type="Rhea" id="RHEA-COMP:11060"/>
        <dbReference type="Rhea" id="RHEA-COMP:11605"/>
        <dbReference type="ChEBI" id="CHEBI:15378"/>
        <dbReference type="ChEBI" id="CHEBI:30013"/>
        <dbReference type="ChEBI" id="CHEBI:30616"/>
        <dbReference type="ChEBI" id="CHEBI:61977"/>
        <dbReference type="ChEBI" id="CHEBI:456216"/>
        <dbReference type="EC" id="2.7.11.1"/>
    </reaction>
</comment>
<dbReference type="GO" id="GO:0005524">
    <property type="term" value="F:ATP binding"/>
    <property type="evidence" value="ECO:0007669"/>
    <property type="project" value="UniProtKB-KW"/>
</dbReference>
<keyword evidence="12 16" id="KW-0539">Nucleus</keyword>
<proteinExistence type="inferred from homology"/>
<dbReference type="SMART" id="SM01342">
    <property type="entry name" value="TAN"/>
    <property type="match status" value="1"/>
</dbReference>
<dbReference type="PROSITE" id="PS51190">
    <property type="entry name" value="FATC"/>
    <property type="match status" value="1"/>
</dbReference>
<dbReference type="InterPro" id="IPR016024">
    <property type="entry name" value="ARM-type_fold"/>
</dbReference>
<dbReference type="Gene3D" id="1.10.1070.11">
    <property type="entry name" value="Phosphatidylinositol 3-/4-kinase, catalytic domain"/>
    <property type="match status" value="1"/>
</dbReference>
<evidence type="ECO:0000256" key="4">
    <source>
        <dbReference type="ARBA" id="ARBA00012513"/>
    </source>
</evidence>
<keyword evidence="6 16" id="KW-0723">Serine/threonine-protein kinase</keyword>
<dbReference type="PROSITE" id="PS51189">
    <property type="entry name" value="FAT"/>
    <property type="match status" value="1"/>
</dbReference>
<dbReference type="PROSITE" id="PS50290">
    <property type="entry name" value="PI3_4_KINASE_3"/>
    <property type="match status" value="1"/>
</dbReference>
<dbReference type="InterPro" id="IPR021668">
    <property type="entry name" value="TAN"/>
</dbReference>
<dbReference type="Pfam" id="PF00454">
    <property type="entry name" value="PI3_PI4_kinase"/>
    <property type="match status" value="1"/>
</dbReference>
<keyword evidence="9 16" id="KW-0227">DNA damage</keyword>
<dbReference type="PANTHER" id="PTHR37079:SF4">
    <property type="entry name" value="SERINE_THREONINE-PROTEIN KINASE ATM"/>
    <property type="match status" value="1"/>
</dbReference>
<feature type="domain" description="FAT" evidence="19">
    <location>
        <begin position="1730"/>
        <end position="2336"/>
    </location>
</feature>
<dbReference type="InterPro" id="IPR018936">
    <property type="entry name" value="PI3/4_kinase_CS"/>
</dbReference>
<evidence type="ECO:0000256" key="1">
    <source>
        <dbReference type="ARBA" id="ARBA00004123"/>
    </source>
</evidence>
<protein>
    <recommendedName>
        <fullName evidence="5 16">Serine/threonine-protein kinase Tel1</fullName>
        <ecNumber evidence="4 16">2.7.11.1</ecNumber>
    </recommendedName>
</protein>
<keyword evidence="16" id="KW-0779">Telomere</keyword>
<dbReference type="GO" id="GO:0006325">
    <property type="term" value="P:chromatin organization"/>
    <property type="evidence" value="ECO:0007669"/>
    <property type="project" value="UniProtKB-KW"/>
</dbReference>
<dbReference type="InterPro" id="IPR014009">
    <property type="entry name" value="PIK_FAT"/>
</dbReference>
<organism evidence="21 22">
    <name type="scientific">Aureobasidium namibiae CBS 147.97</name>
    <dbReference type="NCBI Taxonomy" id="1043004"/>
    <lineage>
        <taxon>Eukaryota</taxon>
        <taxon>Fungi</taxon>
        <taxon>Dikarya</taxon>
        <taxon>Ascomycota</taxon>
        <taxon>Pezizomycotina</taxon>
        <taxon>Dothideomycetes</taxon>
        <taxon>Dothideomycetidae</taxon>
        <taxon>Dothideales</taxon>
        <taxon>Saccotheciaceae</taxon>
        <taxon>Aureobasidium</taxon>
    </lineage>
</organism>
<dbReference type="GO" id="GO:0106310">
    <property type="term" value="F:protein serine kinase activity"/>
    <property type="evidence" value="ECO:0007669"/>
    <property type="project" value="RHEA"/>
</dbReference>
<evidence type="ECO:0000256" key="6">
    <source>
        <dbReference type="ARBA" id="ARBA00022527"/>
    </source>
</evidence>
<feature type="compositionally biased region" description="Basic and acidic residues" evidence="17">
    <location>
        <begin position="2720"/>
        <end position="2729"/>
    </location>
</feature>
<reference evidence="21 22" key="1">
    <citation type="journal article" date="2014" name="BMC Genomics">
        <title>Genome sequencing of four Aureobasidium pullulans varieties: biotechnological potential, stress tolerance, and description of new species.</title>
        <authorList>
            <person name="Gostin Ar C."/>
            <person name="Ohm R.A."/>
            <person name="Kogej T."/>
            <person name="Sonjak S."/>
            <person name="Turk M."/>
            <person name="Zajc J."/>
            <person name="Zalar P."/>
            <person name="Grube M."/>
            <person name="Sun H."/>
            <person name="Han J."/>
            <person name="Sharma A."/>
            <person name="Chiniquy J."/>
            <person name="Ngan C.Y."/>
            <person name="Lipzen A."/>
            <person name="Barry K."/>
            <person name="Grigoriev I.V."/>
            <person name="Gunde-Cimerman N."/>
        </authorList>
    </citation>
    <scope>NUCLEOTIDE SEQUENCE [LARGE SCALE GENOMIC DNA]</scope>
    <source>
        <strain evidence="21 22">CBS 147.97</strain>
    </source>
</reference>
<dbReference type="InterPro" id="IPR044107">
    <property type="entry name" value="PIKKc_ATM"/>
</dbReference>
<dbReference type="InterPro" id="IPR011009">
    <property type="entry name" value="Kinase-like_dom_sf"/>
</dbReference>
<comment type="subunit">
    <text evidence="3">Associates with DNA double-strand breaks.</text>
</comment>
<evidence type="ECO:0000259" key="19">
    <source>
        <dbReference type="PROSITE" id="PS51189"/>
    </source>
</evidence>
<evidence type="ECO:0000256" key="8">
    <source>
        <dbReference type="ARBA" id="ARBA00022741"/>
    </source>
</evidence>
<evidence type="ECO:0000256" key="2">
    <source>
        <dbReference type="ARBA" id="ARBA00010769"/>
    </source>
</evidence>
<evidence type="ECO:0000256" key="5">
    <source>
        <dbReference type="ARBA" id="ARBA00014619"/>
    </source>
</evidence>
<evidence type="ECO:0000256" key="14">
    <source>
        <dbReference type="ARBA" id="ARBA00047899"/>
    </source>
</evidence>
<comment type="similarity">
    <text evidence="2 16">Belongs to the PI3/PI4-kinase family. ATM subfamily.</text>
</comment>
<dbReference type="InterPro" id="IPR003152">
    <property type="entry name" value="FATC_dom"/>
</dbReference>
<dbReference type="OrthoDB" id="381190at2759"/>
<dbReference type="EMBL" id="KL584702">
    <property type="protein sequence ID" value="KEQ78195.1"/>
    <property type="molecule type" value="Genomic_DNA"/>
</dbReference>
<dbReference type="HOGENOM" id="CLU_000178_8_2_1"/>
<dbReference type="GO" id="GO:0005634">
    <property type="term" value="C:nucleus"/>
    <property type="evidence" value="ECO:0007669"/>
    <property type="project" value="UniProtKB-SubCell"/>
</dbReference>
<dbReference type="STRING" id="1043004.A0A074WYB2"/>
<evidence type="ECO:0000256" key="3">
    <source>
        <dbReference type="ARBA" id="ARBA00011370"/>
    </source>
</evidence>
<dbReference type="Pfam" id="PF02260">
    <property type="entry name" value="FATC"/>
    <property type="match status" value="1"/>
</dbReference>
<keyword evidence="16" id="KW-0158">Chromosome</keyword>
<comment type="subcellular location">
    <subcellularLocation>
        <location evidence="16">Chromosome</location>
        <location evidence="16">Telomere</location>
    </subcellularLocation>
    <subcellularLocation>
        <location evidence="1 16">Nucleus</location>
    </subcellularLocation>
</comment>
<dbReference type="EC" id="2.7.11.1" evidence="4 16"/>
<keyword evidence="22" id="KW-1185">Reference proteome</keyword>
<evidence type="ECO:0000256" key="13">
    <source>
        <dbReference type="ARBA" id="ARBA00025079"/>
    </source>
</evidence>
<feature type="domain" description="FATC" evidence="20">
    <location>
        <begin position="2758"/>
        <end position="2790"/>
    </location>
</feature>
<keyword evidence="7 16" id="KW-0808">Transferase</keyword>
<dbReference type="PROSITE" id="PS00915">
    <property type="entry name" value="PI3_4_KINASE_1"/>
    <property type="match status" value="1"/>
</dbReference>
<evidence type="ECO:0000256" key="11">
    <source>
        <dbReference type="ARBA" id="ARBA00022840"/>
    </source>
</evidence>
<dbReference type="Pfam" id="PF11640">
    <property type="entry name" value="TAN"/>
    <property type="match status" value="1"/>
</dbReference>
<comment type="function">
    <text evidence="13 16">Serine/threonine protein kinase which activates checkpoint signaling upon genotoxic stresses such as ionizing radiation (IR), ultraviolet light (UV), or DNA replication stalling, thereby acting as a DNA damage sensor. Recognizes the substrate consensus sequence [ST]-Q. Phosphorylates histone H2A to form H2AS128ph (gamma-H2A) at sites of DNA damage, involved in the regulation of DNA damage response mechanism. Required for the control of telomere length and genome stability.</text>
</comment>